<evidence type="ECO:0000313" key="6">
    <source>
        <dbReference type="EMBL" id="EFC47383.1"/>
    </source>
</evidence>
<keyword evidence="7" id="KW-1185">Reference proteome</keyword>
<dbReference type="SUPFAM" id="SSF103473">
    <property type="entry name" value="MFS general substrate transporter"/>
    <property type="match status" value="1"/>
</dbReference>
<feature type="transmembrane region" description="Helical" evidence="5">
    <location>
        <begin position="279"/>
        <end position="296"/>
    </location>
</feature>
<evidence type="ECO:0000313" key="7">
    <source>
        <dbReference type="Proteomes" id="UP000006671"/>
    </source>
</evidence>
<dbReference type="InterPro" id="IPR011701">
    <property type="entry name" value="MFS"/>
</dbReference>
<dbReference type="OrthoDB" id="312103at2759"/>
<dbReference type="GO" id="GO:0022857">
    <property type="term" value="F:transmembrane transporter activity"/>
    <property type="evidence" value="ECO:0007669"/>
    <property type="project" value="InterPro"/>
</dbReference>
<feature type="transmembrane region" description="Helical" evidence="5">
    <location>
        <begin position="343"/>
        <end position="366"/>
    </location>
</feature>
<proteinExistence type="predicted"/>
<feature type="transmembrane region" description="Helical" evidence="5">
    <location>
        <begin position="211"/>
        <end position="231"/>
    </location>
</feature>
<evidence type="ECO:0000256" key="5">
    <source>
        <dbReference type="SAM" id="Phobius"/>
    </source>
</evidence>
<sequence>MASFYQTIYTSITSSVLAYYKMKPTDGWKVVMTSTVYLLLNFPFSCLAAFVLKRKGLRFSLFIGSIAAFIAAWIKFAGFKSGDETFFWIGFAGCVIGSMSPPFIVNTSTLISKTWFPPKQRTIATTISSFCNILGTGACFGIAVALAGDANYNNDTGMIELLTLQAGISSVLLLVTVIFFREKPPTPPYKREEKVQETSFIHDTKAILTNFPFLCILLAFAFGIGSVNAFLTELNSIATAIGYSVTDVAFIGSSIVVTGLFGAVVFGVIADITKRYKTVLLIAGVSATGFYIWFSVNNMYQRTDAHFIMAMVAICFFGFFAIPLVPILLEMASELTFPVPESFSSSLMFGCGTMFSGIFIFICEALKQTAVDSKTGQTVVISMQNSMWFCMSMFLCSVFFAVIAKPNYKRMTHEKSLNDLSSQENISTNNTEQ</sequence>
<feature type="transmembrane region" description="Helical" evidence="5">
    <location>
        <begin position="251"/>
        <end position="272"/>
    </location>
</feature>
<dbReference type="InterPro" id="IPR049680">
    <property type="entry name" value="FLVCR1-2_SLC49-like"/>
</dbReference>
<feature type="transmembrane region" description="Helical" evidence="5">
    <location>
        <begin position="126"/>
        <end position="147"/>
    </location>
</feature>
<dbReference type="EMBL" id="GG738855">
    <property type="protein sequence ID" value="EFC47383.1"/>
    <property type="molecule type" value="Genomic_DNA"/>
</dbReference>
<keyword evidence="3 5" id="KW-1133">Transmembrane helix</keyword>
<feature type="transmembrane region" description="Helical" evidence="5">
    <location>
        <begin position="159"/>
        <end position="180"/>
    </location>
</feature>
<dbReference type="AlphaFoldDB" id="D2V7I1"/>
<evidence type="ECO:0000256" key="1">
    <source>
        <dbReference type="ARBA" id="ARBA00004141"/>
    </source>
</evidence>
<dbReference type="RefSeq" id="XP_002680127.1">
    <property type="nucleotide sequence ID" value="XM_002680081.1"/>
</dbReference>
<dbReference type="eggNOG" id="KOG2563">
    <property type="taxonomic scope" value="Eukaryota"/>
</dbReference>
<comment type="subcellular location">
    <subcellularLocation>
        <location evidence="1">Membrane</location>
        <topology evidence="1">Multi-pass membrane protein</topology>
    </subcellularLocation>
</comment>
<dbReference type="Gene3D" id="1.20.1250.20">
    <property type="entry name" value="MFS general substrate transporter like domains"/>
    <property type="match status" value="2"/>
</dbReference>
<evidence type="ECO:0000256" key="4">
    <source>
        <dbReference type="ARBA" id="ARBA00023136"/>
    </source>
</evidence>
<evidence type="ECO:0000256" key="2">
    <source>
        <dbReference type="ARBA" id="ARBA00022692"/>
    </source>
</evidence>
<keyword evidence="4 5" id="KW-0472">Membrane</keyword>
<evidence type="ECO:0000256" key="3">
    <source>
        <dbReference type="ARBA" id="ARBA00022989"/>
    </source>
</evidence>
<reference evidence="6 7" key="1">
    <citation type="journal article" date="2010" name="Cell">
        <title>The genome of Naegleria gruberi illuminates early eukaryotic versatility.</title>
        <authorList>
            <person name="Fritz-Laylin L.K."/>
            <person name="Prochnik S.E."/>
            <person name="Ginger M.L."/>
            <person name="Dacks J.B."/>
            <person name="Carpenter M.L."/>
            <person name="Field M.C."/>
            <person name="Kuo A."/>
            <person name="Paredez A."/>
            <person name="Chapman J."/>
            <person name="Pham J."/>
            <person name="Shu S."/>
            <person name="Neupane R."/>
            <person name="Cipriano M."/>
            <person name="Mancuso J."/>
            <person name="Tu H."/>
            <person name="Salamov A."/>
            <person name="Lindquist E."/>
            <person name="Shapiro H."/>
            <person name="Lucas S."/>
            <person name="Grigoriev I.V."/>
            <person name="Cande W.Z."/>
            <person name="Fulton C."/>
            <person name="Rokhsar D.S."/>
            <person name="Dawson S.C."/>
        </authorList>
    </citation>
    <scope>NUCLEOTIDE SEQUENCE [LARGE SCALE GENOMIC DNA]</scope>
    <source>
        <strain evidence="6 7">NEG-M</strain>
    </source>
</reference>
<feature type="transmembrane region" description="Helical" evidence="5">
    <location>
        <begin position="85"/>
        <end position="105"/>
    </location>
</feature>
<dbReference type="PANTHER" id="PTHR10924:SF6">
    <property type="entry name" value="SOLUTE CARRIER FAMILY 49 MEMBER A3"/>
    <property type="match status" value="1"/>
</dbReference>
<dbReference type="OMA" id="STICWTG"/>
<dbReference type="VEuPathDB" id="AmoebaDB:NAEGRDRAFT_78899"/>
<dbReference type="PANTHER" id="PTHR10924">
    <property type="entry name" value="MAJOR FACILITATOR SUPERFAMILY PROTEIN-RELATED"/>
    <property type="match status" value="1"/>
</dbReference>
<feature type="transmembrane region" description="Helical" evidence="5">
    <location>
        <begin position="59"/>
        <end position="79"/>
    </location>
</feature>
<feature type="transmembrane region" description="Helical" evidence="5">
    <location>
        <begin position="308"/>
        <end position="331"/>
    </location>
</feature>
<dbReference type="KEGG" id="ngr:NAEGRDRAFT_78899"/>
<dbReference type="InterPro" id="IPR036259">
    <property type="entry name" value="MFS_trans_sf"/>
</dbReference>
<keyword evidence="2 5" id="KW-0812">Transmembrane</keyword>
<accession>D2V7I1</accession>
<feature type="transmembrane region" description="Helical" evidence="5">
    <location>
        <begin position="30"/>
        <end position="52"/>
    </location>
</feature>
<name>D2V7I1_NAEGR</name>
<gene>
    <name evidence="6" type="ORF">NAEGRDRAFT_78899</name>
</gene>
<dbReference type="InParanoid" id="D2V7I1"/>
<dbReference type="GeneID" id="8849426"/>
<dbReference type="Pfam" id="PF07690">
    <property type="entry name" value="MFS_1"/>
    <property type="match status" value="1"/>
</dbReference>
<protein>
    <submittedName>
        <fullName evidence="6">Major facilitator superfamily protein</fullName>
    </submittedName>
</protein>
<feature type="transmembrane region" description="Helical" evidence="5">
    <location>
        <begin position="386"/>
        <end position="404"/>
    </location>
</feature>
<organism evidence="7">
    <name type="scientific">Naegleria gruberi</name>
    <name type="common">Amoeba</name>
    <dbReference type="NCBI Taxonomy" id="5762"/>
    <lineage>
        <taxon>Eukaryota</taxon>
        <taxon>Discoba</taxon>
        <taxon>Heterolobosea</taxon>
        <taxon>Tetramitia</taxon>
        <taxon>Eutetramitia</taxon>
        <taxon>Vahlkampfiidae</taxon>
        <taxon>Naegleria</taxon>
    </lineage>
</organism>
<dbReference type="Proteomes" id="UP000006671">
    <property type="component" value="Unassembled WGS sequence"/>
</dbReference>
<dbReference type="GO" id="GO:0016020">
    <property type="term" value="C:membrane"/>
    <property type="evidence" value="ECO:0007669"/>
    <property type="project" value="UniProtKB-SubCell"/>
</dbReference>